<dbReference type="FunFam" id="2.30.30.40:FF:000006">
    <property type="entry name" value="RIMS-binding protein 2 isoform X1"/>
    <property type="match status" value="1"/>
</dbReference>
<feature type="compositionally biased region" description="Polar residues" evidence="5">
    <location>
        <begin position="1017"/>
        <end position="1027"/>
    </location>
</feature>
<dbReference type="Pfam" id="PF07653">
    <property type="entry name" value="SH3_2"/>
    <property type="match status" value="2"/>
</dbReference>
<feature type="compositionally biased region" description="Basic and acidic residues" evidence="5">
    <location>
        <begin position="1120"/>
        <end position="1130"/>
    </location>
</feature>
<organism evidence="9 10">
    <name type="scientific">Elysia marginata</name>
    <dbReference type="NCBI Taxonomy" id="1093978"/>
    <lineage>
        <taxon>Eukaryota</taxon>
        <taxon>Metazoa</taxon>
        <taxon>Spiralia</taxon>
        <taxon>Lophotrochozoa</taxon>
        <taxon>Mollusca</taxon>
        <taxon>Gastropoda</taxon>
        <taxon>Heterobranchia</taxon>
        <taxon>Euthyneura</taxon>
        <taxon>Panpulmonata</taxon>
        <taxon>Sacoglossa</taxon>
        <taxon>Placobranchoidea</taxon>
        <taxon>Plakobranchidae</taxon>
        <taxon>Elysia</taxon>
    </lineage>
</organism>
<evidence type="ECO:0000259" key="7">
    <source>
        <dbReference type="PROSITE" id="PS50002"/>
    </source>
</evidence>
<evidence type="ECO:0000259" key="8">
    <source>
        <dbReference type="PROSITE" id="PS50853"/>
    </source>
</evidence>
<dbReference type="SUPFAM" id="SSF50044">
    <property type="entry name" value="SH3-domain"/>
    <property type="match status" value="2"/>
</dbReference>
<dbReference type="Proteomes" id="UP000762676">
    <property type="component" value="Unassembled WGS sequence"/>
</dbReference>
<dbReference type="InterPro" id="IPR003961">
    <property type="entry name" value="FN3_dom"/>
</dbReference>
<feature type="region of interest" description="Disordered" evidence="5">
    <location>
        <begin position="464"/>
        <end position="485"/>
    </location>
</feature>
<dbReference type="SUPFAM" id="SSF49265">
    <property type="entry name" value="Fibronectin type III"/>
    <property type="match status" value="2"/>
</dbReference>
<name>A0AAV4HQE8_9GAST</name>
<dbReference type="EMBL" id="BMAT01009164">
    <property type="protein sequence ID" value="GFR99974.1"/>
    <property type="molecule type" value="Genomic_DNA"/>
</dbReference>
<feature type="domain" description="SH3" evidence="7">
    <location>
        <begin position="1139"/>
        <end position="1207"/>
    </location>
</feature>
<comment type="caution">
    <text evidence="9">The sequence shown here is derived from an EMBL/GenBank/DDBJ whole genome shotgun (WGS) entry which is preliminary data.</text>
</comment>
<dbReference type="InterPro" id="IPR040325">
    <property type="entry name" value="RIMBP1/2/3"/>
</dbReference>
<evidence type="ECO:0000256" key="2">
    <source>
        <dbReference type="ARBA" id="ARBA00022443"/>
    </source>
</evidence>
<dbReference type="InterPro" id="IPR036116">
    <property type="entry name" value="FN3_sf"/>
</dbReference>
<feature type="compositionally biased region" description="Polar residues" evidence="5">
    <location>
        <begin position="937"/>
        <end position="947"/>
    </location>
</feature>
<dbReference type="InterPro" id="IPR035753">
    <property type="entry name" value="RIM-BP_SH3_2"/>
</dbReference>
<evidence type="ECO:0000256" key="4">
    <source>
        <dbReference type="PROSITE-ProRule" id="PRU00192"/>
    </source>
</evidence>
<feature type="domain" description="SH3" evidence="7">
    <location>
        <begin position="309"/>
        <end position="377"/>
    </location>
</feature>
<feature type="region of interest" description="Disordered" evidence="5">
    <location>
        <begin position="1"/>
        <end position="31"/>
    </location>
</feature>
<evidence type="ECO:0000256" key="3">
    <source>
        <dbReference type="ARBA" id="ARBA00022737"/>
    </source>
</evidence>
<dbReference type="SMART" id="SM00060">
    <property type="entry name" value="FN3"/>
    <property type="match status" value="3"/>
</dbReference>
<evidence type="ECO:0000313" key="10">
    <source>
        <dbReference type="Proteomes" id="UP000762676"/>
    </source>
</evidence>
<feature type="compositionally biased region" description="Polar residues" evidence="5">
    <location>
        <begin position="198"/>
        <end position="208"/>
    </location>
</feature>
<feature type="region of interest" description="Disordered" evidence="5">
    <location>
        <begin position="125"/>
        <end position="146"/>
    </location>
</feature>
<sequence>MGACFSKQKSAHQGRTRDGSGPKTPLVPDPAYNRIPEVTEECNALKLSLASAQKEREAAQQEVTQLNIRVHSLENLVRDLQESAERTSVLDNERRTILSQLQERQAQIEQLQKTVSALTLQVQELEERRKREEDRRREEEERREDLAREVERLRKEAEERQKVVEEAEKLKEELAAKKLEAATALAVAKTQSALTASVKTQGHWSQEHLQPPKPKPRTKFYKNSSPKQQPEDPLLSNLGSQLNFLRERISSLTSSEEWFMSPWPVTGLDIGNQSDPSCVCLTCTGQPSLNQNDRVPGSESLLTSWARKGPIQVYIAKYNYDPFTLSPNENPEMELPLTAGDYVLVVGDMDEDGFYEGELIDGRQGLVPSNFIEIVEEEDLVEFHTALMQAGHAEYGNTSNISNLSIASNNNSFNNISNNNNDVGFHTSQNRAAKSEINNGEMLEEHEDSSSDLEDIAELDEDNASVNSRILTNGGPSSNSRKYTYMQSSSSPTSFIIIIIIIIIINIITIIIPPNHLAIPPCPRGLSLDRALTSSLLMSWSPPEPQPDLEVQAYHVMVDGQLNTSVKVTERTKALLEGVGLDKNHRVCVRCLSNRGQSKDAQCTMLVGKDVYPTPTELKVGHVTATSALLSWLPGNSNYQHSITVNGREVRVVKPGIFRHTLTGLAPGTAHKVTLMAKSISGALNEEKSRKYVENVSASIDFTTPIAGAPDPPLNVQVESGPRQGTLLVSWLPVTLSSSGVSNGATVAGYHVIADGTIVKVVTGPTTDHVVLSAIDLKGPVPSRLWVRTVSGSSVESGNSEQVVLPRALAKELGAGQVSTRTGPEEGHRGADTDEEIEAAFREAQHTNGIDAAMADHFSDSSSSELSDIPEVEEDLIGSTDSHLNEVGRRPSNHTPEFSQVTTSASPKPAPRKSMGSRGKDPEPSDSGPREFHAQKPTASEGSSLLATPSRMVPAIEITRDSSTERATSQEESTEENQASSSSPSRRNTPTSGAKSRPPPGDPSAQNAPSAFRHVGDQSNRPSQQGDPNREKTAVPSSAESPSHHRSRHDSPSSYGSPSHRHQGKPSDTVGSASSHSPAHYHNHHPHKHAQPTGDDRDHEAASEADVGGDSDSISGELNHPGEGDVAATDHHHAPVDANSIRLFIALFDYDPMTMSPNIDCVDEELPFREGQIIRVLGDKDSDGFYKGELAGRAGLVPCNMVSEVRIDDPELVEQLLQETQGTGGTQVHPGNEKCLSCFSFQLRTDYHDCLI</sequence>
<evidence type="ECO:0000256" key="5">
    <source>
        <dbReference type="SAM" id="MobiDB-lite"/>
    </source>
</evidence>
<feature type="transmembrane region" description="Helical" evidence="6">
    <location>
        <begin position="491"/>
        <end position="512"/>
    </location>
</feature>
<dbReference type="InterPro" id="IPR057884">
    <property type="entry name" value="FN3_RIM-BP1/2/3"/>
</dbReference>
<dbReference type="SMART" id="SM00326">
    <property type="entry name" value="SH3"/>
    <property type="match status" value="2"/>
</dbReference>
<dbReference type="Pfam" id="PF25523">
    <property type="entry name" value="Ig_RIMBP2"/>
    <property type="match status" value="1"/>
</dbReference>
<dbReference type="PROSITE" id="PS50002">
    <property type="entry name" value="SH3"/>
    <property type="match status" value="2"/>
</dbReference>
<dbReference type="GO" id="GO:0045202">
    <property type="term" value="C:synapse"/>
    <property type="evidence" value="ECO:0007669"/>
    <property type="project" value="GOC"/>
</dbReference>
<dbReference type="InterPro" id="IPR013783">
    <property type="entry name" value="Ig-like_fold"/>
</dbReference>
<feature type="region of interest" description="Disordered" evidence="5">
    <location>
        <begin position="198"/>
        <end position="236"/>
    </location>
</feature>
<feature type="region of interest" description="Disordered" evidence="5">
    <location>
        <begin position="880"/>
        <end position="1130"/>
    </location>
</feature>
<keyword evidence="6" id="KW-1133">Transmembrane helix</keyword>
<dbReference type="PANTHER" id="PTHR14234">
    <property type="entry name" value="RIM BINDING PROTEIN-RELATED"/>
    <property type="match status" value="1"/>
</dbReference>
<keyword evidence="3" id="KW-0677">Repeat</keyword>
<accession>A0AAV4HQE8</accession>
<evidence type="ECO:0000313" key="9">
    <source>
        <dbReference type="EMBL" id="GFR99974.1"/>
    </source>
</evidence>
<evidence type="ECO:0000256" key="6">
    <source>
        <dbReference type="SAM" id="Phobius"/>
    </source>
</evidence>
<dbReference type="PROSITE" id="PS50853">
    <property type="entry name" value="FN3"/>
    <property type="match status" value="1"/>
</dbReference>
<dbReference type="AlphaFoldDB" id="A0AAV4HQE8"/>
<dbReference type="GO" id="GO:0007274">
    <property type="term" value="P:neuromuscular synaptic transmission"/>
    <property type="evidence" value="ECO:0007669"/>
    <property type="project" value="TreeGrafter"/>
</dbReference>
<reference evidence="9 10" key="1">
    <citation type="journal article" date="2021" name="Elife">
        <title>Chloroplast acquisition without the gene transfer in kleptoplastic sea slugs, Plakobranchus ocellatus.</title>
        <authorList>
            <person name="Maeda T."/>
            <person name="Takahashi S."/>
            <person name="Yoshida T."/>
            <person name="Shimamura S."/>
            <person name="Takaki Y."/>
            <person name="Nagai Y."/>
            <person name="Toyoda A."/>
            <person name="Suzuki Y."/>
            <person name="Arimoto A."/>
            <person name="Ishii H."/>
            <person name="Satoh N."/>
            <person name="Nishiyama T."/>
            <person name="Hasebe M."/>
            <person name="Maruyama T."/>
            <person name="Minagawa J."/>
            <person name="Obokata J."/>
            <person name="Shigenobu S."/>
        </authorList>
    </citation>
    <scope>NUCLEOTIDE SEQUENCE [LARGE SCALE GENOMIC DNA]</scope>
</reference>
<dbReference type="Gene3D" id="2.30.30.40">
    <property type="entry name" value="SH3 Domains"/>
    <property type="match status" value="2"/>
</dbReference>
<feature type="compositionally biased region" description="Basic and acidic residues" evidence="5">
    <location>
        <begin position="918"/>
        <end position="934"/>
    </location>
</feature>
<comment type="similarity">
    <text evidence="1">Belongs to the RIMBP family.</text>
</comment>
<feature type="domain" description="Fibronectin type-III" evidence="8">
    <location>
        <begin position="522"/>
        <end position="614"/>
    </location>
</feature>
<dbReference type="CDD" id="cd00063">
    <property type="entry name" value="FN3"/>
    <property type="match status" value="1"/>
</dbReference>
<keyword evidence="6" id="KW-0472">Membrane</keyword>
<dbReference type="CDD" id="cd12014">
    <property type="entry name" value="SH3_RIM-BP_1"/>
    <property type="match status" value="1"/>
</dbReference>
<dbReference type="Gene3D" id="2.60.40.10">
    <property type="entry name" value="Immunoglobulins"/>
    <property type="match status" value="3"/>
</dbReference>
<dbReference type="InterPro" id="IPR036028">
    <property type="entry name" value="SH3-like_dom_sf"/>
</dbReference>
<keyword evidence="9" id="KW-0675">Receptor</keyword>
<feature type="compositionally biased region" description="Polar residues" evidence="5">
    <location>
        <begin position="893"/>
        <end position="906"/>
    </location>
</feature>
<dbReference type="FunFam" id="2.30.30.40:FF:000023">
    <property type="entry name" value="RIMS-binding protein 2 isoform F"/>
    <property type="match status" value="1"/>
</dbReference>
<keyword evidence="6" id="KW-0812">Transmembrane</keyword>
<dbReference type="InterPro" id="IPR001452">
    <property type="entry name" value="SH3_domain"/>
</dbReference>
<evidence type="ECO:0000256" key="1">
    <source>
        <dbReference type="ARBA" id="ARBA00010749"/>
    </source>
</evidence>
<keyword evidence="10" id="KW-1185">Reference proteome</keyword>
<gene>
    <name evidence="9" type="ORF">ElyMa_004541700</name>
</gene>
<keyword evidence="2 4" id="KW-0728">SH3 domain</keyword>
<protein>
    <submittedName>
        <fullName evidence="9">Peripheral-type benzodiazepine receptor-associated protein 1</fullName>
    </submittedName>
</protein>
<dbReference type="PANTHER" id="PTHR14234:SF19">
    <property type="entry name" value="RIM-BINDING PROTEIN, ISOFORM F"/>
    <property type="match status" value="1"/>
</dbReference>
<dbReference type="CDD" id="cd12012">
    <property type="entry name" value="SH3_RIM-BP_2"/>
    <property type="match status" value="1"/>
</dbReference>
<feature type="compositionally biased region" description="Basic residues" evidence="5">
    <location>
        <begin position="1079"/>
        <end position="1090"/>
    </location>
</feature>
<feature type="compositionally biased region" description="Low complexity" evidence="5">
    <location>
        <begin position="976"/>
        <end position="992"/>
    </location>
</feature>
<proteinExistence type="inferred from homology"/>